<evidence type="ECO:0000259" key="2">
    <source>
        <dbReference type="PROSITE" id="PS50097"/>
    </source>
</evidence>
<dbReference type="OrthoDB" id="3223751at2759"/>
<dbReference type="HOGENOM" id="CLU_047592_5_1_1"/>
<dbReference type="Pfam" id="PF00651">
    <property type="entry name" value="BTB"/>
    <property type="match status" value="1"/>
</dbReference>
<reference evidence="3 4" key="1">
    <citation type="journal article" date="2014" name="BMC Genomics">
        <title>Genome and secretome analysis of the hemibiotrophic fungal pathogen, Moniliophthora roreri, which causes frosty pod rot disease of cacao: mechanisms of the biotrophic and necrotrophic phases.</title>
        <authorList>
            <person name="Meinhardt L.W."/>
            <person name="Costa G.G.L."/>
            <person name="Thomazella D.P.T."/>
            <person name="Teixeira P.J.P.L."/>
            <person name="Carazzolle M.F."/>
            <person name="Schuster S.C."/>
            <person name="Carlson J.E."/>
            <person name="Guiltinan M.J."/>
            <person name="Mieczkowski P."/>
            <person name="Farmer A."/>
            <person name="Ramaraj T."/>
            <person name="Crozier J."/>
            <person name="Davis R.E."/>
            <person name="Shao J."/>
            <person name="Melnick R.L."/>
            <person name="Pereira G.A.G."/>
            <person name="Bailey B.A."/>
        </authorList>
    </citation>
    <scope>NUCLEOTIDE SEQUENCE [LARGE SCALE GENOMIC DNA]</scope>
    <source>
        <strain evidence="3 4">MCA 2997</strain>
    </source>
</reference>
<evidence type="ECO:0000256" key="1">
    <source>
        <dbReference type="SAM" id="MobiDB-lite"/>
    </source>
</evidence>
<gene>
    <name evidence="3" type="ORF">Moror_15950</name>
</gene>
<dbReference type="PROSITE" id="PS50097">
    <property type="entry name" value="BTB"/>
    <property type="match status" value="1"/>
</dbReference>
<name>V2XGC6_MONRO</name>
<feature type="domain" description="BTB" evidence="2">
    <location>
        <begin position="50"/>
        <end position="123"/>
    </location>
</feature>
<dbReference type="EMBL" id="AWSO01000255">
    <property type="protein sequence ID" value="ESK92777.1"/>
    <property type="molecule type" value="Genomic_DNA"/>
</dbReference>
<sequence length="332" mass="37067">MAEKPIDIDPHEMAKPLANSMALPVERSPSCPPPAAPAPIRHGRYYLDDSLAIFLVENHLFKVHRYFFRQESVFFDSMFDCPPPTEGQDGQTDDKPIEIPGVTCNQFEALLDHFYDGLFRKEAYFNSATPLQKYIDLLSVAHRFECTTARERAIKGIDTATTEPIQMIELAELYDVPRWIEPAYVELCQRKEPLNEAEVEALGPKKTVLVLRAREALHNSDEARRLLQESWCCSSYHSPLVSLPEKLLEKARVQRVVKGVLAPPAPVAPSPSIPTPIASRPSPFDGLFGSARNESTPSEGREDKSPGDLPPQSSSDRLYSSRGGKKTGRGRV</sequence>
<dbReference type="InterPro" id="IPR000210">
    <property type="entry name" value="BTB/POZ_dom"/>
</dbReference>
<dbReference type="InterPro" id="IPR011333">
    <property type="entry name" value="SKP1/BTB/POZ_sf"/>
</dbReference>
<organism evidence="3 4">
    <name type="scientific">Moniliophthora roreri (strain MCA 2997)</name>
    <name type="common">Cocoa frosty pod rot fungus</name>
    <name type="synonym">Crinipellis roreri</name>
    <dbReference type="NCBI Taxonomy" id="1381753"/>
    <lineage>
        <taxon>Eukaryota</taxon>
        <taxon>Fungi</taxon>
        <taxon>Dikarya</taxon>
        <taxon>Basidiomycota</taxon>
        <taxon>Agaricomycotina</taxon>
        <taxon>Agaricomycetes</taxon>
        <taxon>Agaricomycetidae</taxon>
        <taxon>Agaricales</taxon>
        <taxon>Marasmiineae</taxon>
        <taxon>Marasmiaceae</taxon>
        <taxon>Moniliophthora</taxon>
    </lineage>
</organism>
<dbReference type="STRING" id="1381753.V2XGC6"/>
<evidence type="ECO:0000313" key="4">
    <source>
        <dbReference type="Proteomes" id="UP000017559"/>
    </source>
</evidence>
<dbReference type="SUPFAM" id="SSF54695">
    <property type="entry name" value="POZ domain"/>
    <property type="match status" value="1"/>
</dbReference>
<dbReference type="Proteomes" id="UP000017559">
    <property type="component" value="Unassembled WGS sequence"/>
</dbReference>
<evidence type="ECO:0000313" key="3">
    <source>
        <dbReference type="EMBL" id="ESK92777.1"/>
    </source>
</evidence>
<proteinExistence type="predicted"/>
<keyword evidence="4" id="KW-1185">Reference proteome</keyword>
<comment type="caution">
    <text evidence="3">The sequence shown here is derived from an EMBL/GenBank/DDBJ whole genome shotgun (WGS) entry which is preliminary data.</text>
</comment>
<feature type="compositionally biased region" description="Pro residues" evidence="1">
    <location>
        <begin position="263"/>
        <end position="274"/>
    </location>
</feature>
<dbReference type="AlphaFoldDB" id="V2XGC6"/>
<feature type="region of interest" description="Disordered" evidence="1">
    <location>
        <begin position="263"/>
        <end position="332"/>
    </location>
</feature>
<dbReference type="KEGG" id="mrr:Moror_15950"/>
<accession>V2XGC6</accession>
<dbReference type="Gene3D" id="3.30.710.10">
    <property type="entry name" value="Potassium Channel Kv1.1, Chain A"/>
    <property type="match status" value="1"/>
</dbReference>
<feature type="compositionally biased region" description="Basic residues" evidence="1">
    <location>
        <begin position="323"/>
        <end position="332"/>
    </location>
</feature>
<protein>
    <recommendedName>
        <fullName evidence="2">BTB domain-containing protein</fullName>
    </recommendedName>
</protein>
<dbReference type="SMART" id="SM00225">
    <property type="entry name" value="BTB"/>
    <property type="match status" value="1"/>
</dbReference>
<dbReference type="CDD" id="cd18186">
    <property type="entry name" value="BTB_POZ_ZBTB_KLHL-like"/>
    <property type="match status" value="1"/>
</dbReference>